<dbReference type="AlphaFoldDB" id="L9XNM2"/>
<sequence length="57" mass="6580">MLSHVDTNCDELRAQAVKYGIDDIVDELCPYLDTSGEQRTSRLPEWEDFQELAKDYG</sequence>
<name>L9XNM2_9EURY</name>
<evidence type="ECO:0000313" key="3">
    <source>
        <dbReference type="Proteomes" id="UP000011632"/>
    </source>
</evidence>
<comment type="caution">
    <text evidence="2">The sequence shown here is derived from an EMBL/GenBank/DDBJ whole genome shotgun (WGS) entry which is preliminary data.</text>
</comment>
<dbReference type="Proteomes" id="UP000011632">
    <property type="component" value="Unassembled WGS sequence"/>
</dbReference>
<evidence type="ECO:0000259" key="1">
    <source>
        <dbReference type="Pfam" id="PF24271"/>
    </source>
</evidence>
<proteinExistence type="predicted"/>
<dbReference type="EMBL" id="AOID01000061">
    <property type="protein sequence ID" value="ELY63350.1"/>
    <property type="molecule type" value="Genomic_DNA"/>
</dbReference>
<dbReference type="PATRIC" id="fig|1227496.3.peg.3817"/>
<dbReference type="Pfam" id="PF24271">
    <property type="entry name" value="HVO_2833_C"/>
    <property type="match status" value="1"/>
</dbReference>
<feature type="domain" description="HVO-2833 C-terminal" evidence="1">
    <location>
        <begin position="1"/>
        <end position="57"/>
    </location>
</feature>
<gene>
    <name evidence="2" type="ORF">C489_19046</name>
</gene>
<organism evidence="2 3">
    <name type="scientific">Natrinema versiforme JCM 10478</name>
    <dbReference type="NCBI Taxonomy" id="1227496"/>
    <lineage>
        <taxon>Archaea</taxon>
        <taxon>Methanobacteriati</taxon>
        <taxon>Methanobacteriota</taxon>
        <taxon>Stenosarchaea group</taxon>
        <taxon>Halobacteria</taxon>
        <taxon>Halobacteriales</taxon>
        <taxon>Natrialbaceae</taxon>
        <taxon>Natrinema</taxon>
    </lineage>
</organism>
<keyword evidence="3" id="KW-1185">Reference proteome</keyword>
<accession>L9XNM2</accession>
<protein>
    <recommendedName>
        <fullName evidence="1">HVO-2833 C-terminal domain-containing protein</fullName>
    </recommendedName>
</protein>
<reference evidence="2 3" key="1">
    <citation type="journal article" date="2014" name="PLoS Genet.">
        <title>Phylogenetically driven sequencing of extremely halophilic archaea reveals strategies for static and dynamic osmo-response.</title>
        <authorList>
            <person name="Becker E.A."/>
            <person name="Seitzer P.M."/>
            <person name="Tritt A."/>
            <person name="Larsen D."/>
            <person name="Krusor M."/>
            <person name="Yao A.I."/>
            <person name="Wu D."/>
            <person name="Madern D."/>
            <person name="Eisen J.A."/>
            <person name="Darling A.E."/>
            <person name="Facciotti M.T."/>
        </authorList>
    </citation>
    <scope>NUCLEOTIDE SEQUENCE [LARGE SCALE GENOMIC DNA]</scope>
    <source>
        <strain evidence="2 3">JCM 10478</strain>
    </source>
</reference>
<dbReference type="InterPro" id="IPR056528">
    <property type="entry name" value="HVO_2833_C"/>
</dbReference>
<evidence type="ECO:0000313" key="2">
    <source>
        <dbReference type="EMBL" id="ELY63350.1"/>
    </source>
</evidence>